<dbReference type="EMBL" id="CP126980">
    <property type="protein sequence ID" value="WIM94459.1"/>
    <property type="molecule type" value="Genomic_DNA"/>
</dbReference>
<dbReference type="RefSeq" id="WP_284915664.1">
    <property type="nucleotide sequence ID" value="NZ_CP126980.1"/>
</dbReference>
<keyword evidence="3" id="KW-1185">Reference proteome</keyword>
<proteinExistence type="predicted"/>
<organism evidence="2 3">
    <name type="scientific">Actinoplanes oblitus</name>
    <dbReference type="NCBI Taxonomy" id="3040509"/>
    <lineage>
        <taxon>Bacteria</taxon>
        <taxon>Bacillati</taxon>
        <taxon>Actinomycetota</taxon>
        <taxon>Actinomycetes</taxon>
        <taxon>Micromonosporales</taxon>
        <taxon>Micromonosporaceae</taxon>
        <taxon>Actinoplanes</taxon>
    </lineage>
</organism>
<sequence>MRVLFWSYGPRGDVEPLVALAARVRDLGAEPRMCVPSDFAARLAELGLPMTLAGRSVFEGARGLGGPPEPGQVAAEIGELFDTVPAVADGCDVVVAAGLLSGAAAVRSIAESRGIPYFYAVPSPLLLRLSPAQRAQYNQGADAMFGGPINERRLALGLPPVRNLFDYGRTDRPWLAADPVLAPLDAGQVAEQTGAWLVPDERPLGAELAAFLAAGPPPVYVGFGSGPAPAGVAEVAVAAIRAQGRRVILSRGWAGLEPPDDGDDLLAVDEVNVQVLFGRVAAVVHHGGTGTTHVATRAGVPQIVVPQIADQPYFAARVAELGIGVAHDGPAPTVASLGAALASALAPETGERAAAVARTIRAGGTTVAAAALLDAVSRASV</sequence>
<name>A0ABY8W9B6_9ACTN</name>
<accession>A0ABY8W9B6</accession>
<dbReference type="InterPro" id="IPR010610">
    <property type="entry name" value="EryCIII-like_C"/>
</dbReference>
<dbReference type="SUPFAM" id="SSF53756">
    <property type="entry name" value="UDP-Glycosyltransferase/glycogen phosphorylase"/>
    <property type="match status" value="1"/>
</dbReference>
<evidence type="ECO:0000259" key="1">
    <source>
        <dbReference type="Pfam" id="PF06722"/>
    </source>
</evidence>
<dbReference type="Gene3D" id="3.40.50.2000">
    <property type="entry name" value="Glycogen Phosphorylase B"/>
    <property type="match status" value="2"/>
</dbReference>
<reference evidence="2 3" key="1">
    <citation type="submission" date="2023-06" db="EMBL/GenBank/DDBJ databases">
        <authorList>
            <person name="Yushchuk O."/>
            <person name="Binda E."/>
            <person name="Ruckert-Reed C."/>
            <person name="Fedorenko V."/>
            <person name="Kalinowski J."/>
            <person name="Marinelli F."/>
        </authorList>
    </citation>
    <scope>NUCLEOTIDE SEQUENCE [LARGE SCALE GENOMIC DNA]</scope>
    <source>
        <strain evidence="2 3">NRRL 3884</strain>
    </source>
</reference>
<dbReference type="PANTHER" id="PTHR48050">
    <property type="entry name" value="STEROL 3-BETA-GLUCOSYLTRANSFERASE"/>
    <property type="match status" value="1"/>
</dbReference>
<evidence type="ECO:0000313" key="2">
    <source>
        <dbReference type="EMBL" id="WIM94459.1"/>
    </source>
</evidence>
<dbReference type="Pfam" id="PF06722">
    <property type="entry name" value="EryCIII-like_C"/>
    <property type="match status" value="1"/>
</dbReference>
<feature type="domain" description="Erythromycin biosynthesis protein CIII-like C-terminal" evidence="1">
    <location>
        <begin position="266"/>
        <end position="349"/>
    </location>
</feature>
<gene>
    <name evidence="2" type="ORF">ACTOB_006483</name>
</gene>
<dbReference type="InterPro" id="IPR050426">
    <property type="entry name" value="Glycosyltransferase_28"/>
</dbReference>
<dbReference type="PANTHER" id="PTHR48050:SF13">
    <property type="entry name" value="STEROL 3-BETA-GLUCOSYLTRANSFERASE UGT80A2"/>
    <property type="match status" value="1"/>
</dbReference>
<evidence type="ECO:0000313" key="3">
    <source>
        <dbReference type="Proteomes" id="UP001240150"/>
    </source>
</evidence>
<protein>
    <submittedName>
        <fullName evidence="2">Glycosyltransferase</fullName>
    </submittedName>
</protein>
<dbReference type="Proteomes" id="UP001240150">
    <property type="component" value="Chromosome"/>
</dbReference>
<dbReference type="InterPro" id="IPR002213">
    <property type="entry name" value="UDP_glucos_trans"/>
</dbReference>
<dbReference type="CDD" id="cd03784">
    <property type="entry name" value="GT1_Gtf-like"/>
    <property type="match status" value="1"/>
</dbReference>